<comment type="similarity">
    <text evidence="2 7">Belongs to the DLT1 family.</text>
</comment>
<evidence type="ECO:0000256" key="4">
    <source>
        <dbReference type="ARBA" id="ARBA00022692"/>
    </source>
</evidence>
<comment type="subcellular location">
    <subcellularLocation>
        <location evidence="7">Membrane</location>
        <topology evidence="7">Multi-pass membrane protein</topology>
    </subcellularLocation>
</comment>
<proteinExistence type="inferred from homology"/>
<dbReference type="PANTHER" id="PTHR40021:SF1">
    <property type="entry name" value="DEFECT AT LOW TEMPERATURE PROTEIN 1"/>
    <property type="match status" value="1"/>
</dbReference>
<dbReference type="Proteomes" id="UP000019384">
    <property type="component" value="Unassembled WGS sequence"/>
</dbReference>
<reference evidence="8" key="2">
    <citation type="submission" date="2014-02" db="EMBL/GenBank/DDBJ databases">
        <title>Complete DNA sequence of /Kuraishia capsulata/ illustrates novel genomic features among budding yeasts (/Saccharomycotina/).</title>
        <authorList>
            <person name="Morales L."/>
            <person name="Noel B."/>
            <person name="Porcel B."/>
            <person name="Marcet-Houben M."/>
            <person name="Hullo M-F."/>
            <person name="Sacerdot C."/>
            <person name="Tekaia F."/>
            <person name="Leh-Louis V."/>
            <person name="Despons L."/>
            <person name="Khanna V."/>
            <person name="Aury J-M."/>
            <person name="Barbe V."/>
            <person name="Couloux A."/>
            <person name="Labadie K."/>
            <person name="Pelletier E."/>
            <person name="Souciet J-L."/>
            <person name="Boekhout T."/>
            <person name="Gabaldon T."/>
            <person name="Wincker P."/>
            <person name="Dujon B."/>
        </authorList>
    </citation>
    <scope>NUCLEOTIDE SEQUENCE</scope>
    <source>
        <strain evidence="8">CBS 1993</strain>
    </source>
</reference>
<dbReference type="STRING" id="1382522.W6MG37"/>
<evidence type="ECO:0000313" key="9">
    <source>
        <dbReference type="Proteomes" id="UP000019384"/>
    </source>
</evidence>
<sequence>MNYTQRILFFNGEDSPPEALTTGGGRHIFAISKTVFNWLYSISLGLFFIVFLGLCSIVPIDVIIKSKTSSHLAVNTLIVLIACGLFAGLCIFIYALRIYVLRVHLQDIPKPYMPTDANDIPSKCAVYIKEQLIRCEKITARAMPHELVKHPGLYYHKDYDDVEQIDLFGEKENEKIHRKTPSKLVDPAAGFLPNNLVYENVVRIIGNEIKYNGYLVMDNREWVNVPQKMSFREVMTLMDDGNLERSDPALLEELLSTYERLRFSGQLISEDDFLKFMELLSKWKSLQNGR</sequence>
<protein>
    <recommendedName>
        <fullName evidence="3 7">Defect at low temperature protein 1</fullName>
    </recommendedName>
</protein>
<evidence type="ECO:0000313" key="8">
    <source>
        <dbReference type="EMBL" id="CDK24403.1"/>
    </source>
</evidence>
<dbReference type="GO" id="GO:0016020">
    <property type="term" value="C:membrane"/>
    <property type="evidence" value="ECO:0007669"/>
    <property type="project" value="UniProtKB-SubCell"/>
</dbReference>
<dbReference type="EMBL" id="HG793125">
    <property type="protein sequence ID" value="CDK24403.1"/>
    <property type="molecule type" value="Genomic_DNA"/>
</dbReference>
<dbReference type="AlphaFoldDB" id="W6MG37"/>
<reference evidence="8" key="1">
    <citation type="submission" date="2013-12" db="EMBL/GenBank/DDBJ databases">
        <authorList>
            <person name="Genoscope - CEA"/>
        </authorList>
    </citation>
    <scope>NUCLEOTIDE SEQUENCE</scope>
    <source>
        <strain evidence="8">CBS 1993</strain>
    </source>
</reference>
<dbReference type="HOGENOM" id="CLU_083673_0_0_1"/>
<dbReference type="InterPro" id="IPR038869">
    <property type="entry name" value="DLT1"/>
</dbReference>
<evidence type="ECO:0000256" key="6">
    <source>
        <dbReference type="ARBA" id="ARBA00023136"/>
    </source>
</evidence>
<evidence type="ECO:0000256" key="5">
    <source>
        <dbReference type="ARBA" id="ARBA00022989"/>
    </source>
</evidence>
<name>W6MG37_9ASCO</name>
<comment type="function">
    <text evidence="1 7">Required for growth under high-pressure and low-temperature conditions.</text>
</comment>
<keyword evidence="5 7" id="KW-1133">Transmembrane helix</keyword>
<dbReference type="OrthoDB" id="4096362at2759"/>
<accession>W6MG37</accession>
<evidence type="ECO:0000256" key="1">
    <source>
        <dbReference type="ARBA" id="ARBA00002489"/>
    </source>
</evidence>
<keyword evidence="6 7" id="KW-0472">Membrane</keyword>
<feature type="transmembrane region" description="Helical" evidence="7">
    <location>
        <begin position="38"/>
        <end position="60"/>
    </location>
</feature>
<organism evidence="8 9">
    <name type="scientific">Kuraishia capsulata CBS 1993</name>
    <dbReference type="NCBI Taxonomy" id="1382522"/>
    <lineage>
        <taxon>Eukaryota</taxon>
        <taxon>Fungi</taxon>
        <taxon>Dikarya</taxon>
        <taxon>Ascomycota</taxon>
        <taxon>Saccharomycotina</taxon>
        <taxon>Pichiomycetes</taxon>
        <taxon>Pichiales</taxon>
        <taxon>Pichiaceae</taxon>
        <taxon>Kuraishia</taxon>
    </lineage>
</organism>
<evidence type="ECO:0000256" key="2">
    <source>
        <dbReference type="ARBA" id="ARBA00005550"/>
    </source>
</evidence>
<evidence type="ECO:0000256" key="7">
    <source>
        <dbReference type="RuleBase" id="RU367100"/>
    </source>
</evidence>
<gene>
    <name evidence="7" type="primary">DLT1</name>
    <name evidence="8" type="ORF">KUCA_T00000365001</name>
</gene>
<keyword evidence="4 7" id="KW-0812">Transmembrane</keyword>
<keyword evidence="9" id="KW-1185">Reference proteome</keyword>
<dbReference type="PANTHER" id="PTHR40021">
    <property type="entry name" value="DEFECT AT LOW TEMPERATURE PROTEIN 1"/>
    <property type="match status" value="1"/>
</dbReference>
<feature type="transmembrane region" description="Helical" evidence="7">
    <location>
        <begin position="72"/>
        <end position="96"/>
    </location>
</feature>
<evidence type="ECO:0000256" key="3">
    <source>
        <dbReference type="ARBA" id="ARBA00021353"/>
    </source>
</evidence>